<feature type="DNA-binding region" description="H-T-H motif" evidence="4">
    <location>
        <begin position="85"/>
        <end position="104"/>
    </location>
</feature>
<evidence type="ECO:0000256" key="4">
    <source>
        <dbReference type="PROSITE-ProRule" id="PRU00335"/>
    </source>
</evidence>
<keyword evidence="2 4" id="KW-0238">DNA-binding</keyword>
<dbReference type="PROSITE" id="PS50977">
    <property type="entry name" value="HTH_TETR_2"/>
    <property type="match status" value="1"/>
</dbReference>
<evidence type="ECO:0000313" key="6">
    <source>
        <dbReference type="EMBL" id="ACN13921.1"/>
    </source>
</evidence>
<dbReference type="KEGG" id="dat:HRM2_08080"/>
<proteinExistence type="predicted"/>
<dbReference type="InterPro" id="IPR011075">
    <property type="entry name" value="TetR_C"/>
</dbReference>
<dbReference type="Pfam" id="PF00440">
    <property type="entry name" value="TetR_N"/>
    <property type="match status" value="1"/>
</dbReference>
<evidence type="ECO:0000256" key="1">
    <source>
        <dbReference type="ARBA" id="ARBA00023015"/>
    </source>
</evidence>
<dbReference type="SUPFAM" id="SSF48498">
    <property type="entry name" value="Tetracyclin repressor-like, C-terminal domain"/>
    <property type="match status" value="1"/>
</dbReference>
<sequence>MVGITCRYQTYQFIPPRQAQYVSGLIMIKPAHNDCSQTKGVGCVALIINFIDNRSNILVMKKDTKQKLIQAGIEAMQEKSYHSVGIKEILDSVGVPKGSFYYYFKSKEDFGIAVIDEFARQHAATIRFFLEDRSKTPLERLKDSFVSCLSFYPEKECGSGCLVAKLNHEVMNHSPDMSAAIRNAFDMWQALYARMIREAQNAGEIDPGVDPEELAAFIQNSWEGAVMMMQDHKNYGPVKNNIKFIFDRLLNRLSWN</sequence>
<dbReference type="EMBL" id="CP001087">
    <property type="protein sequence ID" value="ACN13921.1"/>
    <property type="molecule type" value="Genomic_DNA"/>
</dbReference>
<protein>
    <submittedName>
        <fullName evidence="6">Transcriptional regulator (TetR family protein)</fullName>
    </submittedName>
</protein>
<dbReference type="GO" id="GO:0003677">
    <property type="term" value="F:DNA binding"/>
    <property type="evidence" value="ECO:0007669"/>
    <property type="project" value="UniProtKB-UniRule"/>
</dbReference>
<dbReference type="Gene3D" id="1.10.357.10">
    <property type="entry name" value="Tetracycline Repressor, domain 2"/>
    <property type="match status" value="1"/>
</dbReference>
<keyword evidence="7" id="KW-1185">Reference proteome</keyword>
<evidence type="ECO:0000256" key="2">
    <source>
        <dbReference type="ARBA" id="ARBA00023125"/>
    </source>
</evidence>
<evidence type="ECO:0000313" key="7">
    <source>
        <dbReference type="Proteomes" id="UP000000442"/>
    </source>
</evidence>
<gene>
    <name evidence="6" type="ordered locus">HRM2_08080</name>
</gene>
<dbReference type="PANTHER" id="PTHR47506:SF6">
    <property type="entry name" value="HTH-TYPE TRANSCRIPTIONAL REPRESSOR NEMR"/>
    <property type="match status" value="1"/>
</dbReference>
<dbReference type="InterPro" id="IPR036271">
    <property type="entry name" value="Tet_transcr_reg_TetR-rel_C_sf"/>
</dbReference>
<reference evidence="6 7" key="1">
    <citation type="journal article" date="2009" name="Environ. Microbiol.">
        <title>Genome sequence of Desulfobacterium autotrophicum HRM2, a marine sulfate reducer oxidizing organic carbon completely to carbon dioxide.</title>
        <authorList>
            <person name="Strittmatter A.W."/>
            <person name="Liesegang H."/>
            <person name="Rabus R."/>
            <person name="Decker I."/>
            <person name="Amann J."/>
            <person name="Andres S."/>
            <person name="Henne A."/>
            <person name="Fricke W.F."/>
            <person name="Martinez-Arias R."/>
            <person name="Bartels D."/>
            <person name="Goesmann A."/>
            <person name="Krause L."/>
            <person name="Puehler A."/>
            <person name="Klenk H.P."/>
            <person name="Richter M."/>
            <person name="Schuler M."/>
            <person name="Gloeckner F.O."/>
            <person name="Meyerdierks A."/>
            <person name="Gottschalk G."/>
            <person name="Amann R."/>
        </authorList>
    </citation>
    <scope>NUCLEOTIDE SEQUENCE [LARGE SCALE GENOMIC DNA]</scope>
    <source>
        <strain evidence="7">ATCC 43914 / DSM 3382 / HRM2</strain>
    </source>
</reference>
<dbReference type="SUPFAM" id="SSF46689">
    <property type="entry name" value="Homeodomain-like"/>
    <property type="match status" value="1"/>
</dbReference>
<dbReference type="InterPro" id="IPR001647">
    <property type="entry name" value="HTH_TetR"/>
</dbReference>
<dbReference type="Proteomes" id="UP000000442">
    <property type="component" value="Chromosome"/>
</dbReference>
<evidence type="ECO:0000256" key="3">
    <source>
        <dbReference type="ARBA" id="ARBA00023163"/>
    </source>
</evidence>
<dbReference type="InterPro" id="IPR009057">
    <property type="entry name" value="Homeodomain-like_sf"/>
</dbReference>
<name>C0QJR8_DESAH</name>
<organism evidence="6 7">
    <name type="scientific">Desulforapulum autotrophicum (strain ATCC 43914 / DSM 3382 / VKM B-1955 / HRM2)</name>
    <name type="common">Desulfobacterium autotrophicum</name>
    <dbReference type="NCBI Taxonomy" id="177437"/>
    <lineage>
        <taxon>Bacteria</taxon>
        <taxon>Pseudomonadati</taxon>
        <taxon>Thermodesulfobacteriota</taxon>
        <taxon>Desulfobacteria</taxon>
        <taxon>Desulfobacterales</taxon>
        <taxon>Desulfobacteraceae</taxon>
        <taxon>Desulforapulum</taxon>
    </lineage>
</organism>
<dbReference type="STRING" id="177437.HRM2_08080"/>
<evidence type="ECO:0000259" key="5">
    <source>
        <dbReference type="PROSITE" id="PS50977"/>
    </source>
</evidence>
<dbReference type="eggNOG" id="COG1309">
    <property type="taxonomic scope" value="Bacteria"/>
</dbReference>
<keyword evidence="3" id="KW-0804">Transcription</keyword>
<keyword evidence="1" id="KW-0805">Transcription regulation</keyword>
<dbReference type="AlphaFoldDB" id="C0QJR8"/>
<feature type="domain" description="HTH tetR-type" evidence="5">
    <location>
        <begin position="62"/>
        <end position="122"/>
    </location>
</feature>
<dbReference type="PANTHER" id="PTHR47506">
    <property type="entry name" value="TRANSCRIPTIONAL REGULATORY PROTEIN"/>
    <property type="match status" value="1"/>
</dbReference>
<accession>C0QJR8</accession>
<dbReference type="HOGENOM" id="CLU_069356_28_1_7"/>
<dbReference type="Pfam" id="PF16925">
    <property type="entry name" value="TetR_C_13"/>
    <property type="match status" value="1"/>
</dbReference>
<dbReference type="PRINTS" id="PR00455">
    <property type="entry name" value="HTHTETR"/>
</dbReference>